<feature type="coiled-coil region" evidence="1">
    <location>
        <begin position="175"/>
        <end position="212"/>
    </location>
</feature>
<proteinExistence type="predicted"/>
<organism evidence="2 3">
    <name type="scientific">Symbiodinium microadriaticum</name>
    <name type="common">Dinoflagellate</name>
    <name type="synonym">Zooxanthella microadriatica</name>
    <dbReference type="NCBI Taxonomy" id="2951"/>
    <lineage>
        <taxon>Eukaryota</taxon>
        <taxon>Sar</taxon>
        <taxon>Alveolata</taxon>
        <taxon>Dinophyceae</taxon>
        <taxon>Suessiales</taxon>
        <taxon>Symbiodiniaceae</taxon>
        <taxon>Symbiodinium</taxon>
    </lineage>
</organism>
<accession>A0A1Q9C5U6</accession>
<comment type="caution">
    <text evidence="2">The sequence shown here is derived from an EMBL/GenBank/DDBJ whole genome shotgun (WGS) entry which is preliminary data.</text>
</comment>
<gene>
    <name evidence="2" type="ORF">AK812_SmicGene41562</name>
</gene>
<sequence>MKGALLGAAKGFLFGTPGPEPVGEAWVPPPETPTLLPPPISPYFQSQPAARAKAIATEAGWYGALADVASNKAQKATGEATQYADEATTKAGEAAGYRQATVDWDVVNAMTQSINSLLEQAGQKGGGDPPEVLLARSIRARGKKMVEEGEPSLETFDYLEEKDKEAEEIFDGITLNSLHEAREDLHDQQDRAEKAFEQMDQHRKEMEDILHDFNLRSTNTKLPKELLKPNGDPWWPDPVPPPKLPDREIMVMPTGGGIKNFSPPGAYFL</sequence>
<evidence type="ECO:0000313" key="3">
    <source>
        <dbReference type="Proteomes" id="UP000186817"/>
    </source>
</evidence>
<dbReference type="Proteomes" id="UP000186817">
    <property type="component" value="Unassembled WGS sequence"/>
</dbReference>
<name>A0A1Q9C5U6_SYMMI</name>
<protein>
    <submittedName>
        <fullName evidence="2">Uncharacterized protein</fullName>
    </submittedName>
</protein>
<reference evidence="2 3" key="1">
    <citation type="submission" date="2016-02" db="EMBL/GenBank/DDBJ databases">
        <title>Genome analysis of coral dinoflagellate symbionts highlights evolutionary adaptations to a symbiotic lifestyle.</title>
        <authorList>
            <person name="Aranda M."/>
            <person name="Li Y."/>
            <person name="Liew Y.J."/>
            <person name="Baumgarten S."/>
            <person name="Simakov O."/>
            <person name="Wilson M."/>
            <person name="Piel J."/>
            <person name="Ashoor H."/>
            <person name="Bougouffa S."/>
            <person name="Bajic V.B."/>
            <person name="Ryu T."/>
            <person name="Ravasi T."/>
            <person name="Bayer T."/>
            <person name="Micklem G."/>
            <person name="Kim H."/>
            <person name="Bhak J."/>
            <person name="Lajeunesse T.C."/>
            <person name="Voolstra C.R."/>
        </authorList>
    </citation>
    <scope>NUCLEOTIDE SEQUENCE [LARGE SCALE GENOMIC DNA]</scope>
    <source>
        <strain evidence="2 3">CCMP2467</strain>
    </source>
</reference>
<dbReference type="AlphaFoldDB" id="A0A1Q9C5U6"/>
<keyword evidence="1" id="KW-0175">Coiled coil</keyword>
<dbReference type="OrthoDB" id="424875at2759"/>
<evidence type="ECO:0000313" key="2">
    <source>
        <dbReference type="EMBL" id="OLP78280.1"/>
    </source>
</evidence>
<dbReference type="EMBL" id="LSRX01001633">
    <property type="protein sequence ID" value="OLP78280.1"/>
    <property type="molecule type" value="Genomic_DNA"/>
</dbReference>
<keyword evidence="3" id="KW-1185">Reference proteome</keyword>
<evidence type="ECO:0000256" key="1">
    <source>
        <dbReference type="SAM" id="Coils"/>
    </source>
</evidence>